<reference evidence="3 4" key="1">
    <citation type="submission" date="2017-06" db="EMBL/GenBank/DDBJ databases">
        <title>Investigating the central metabolism of Clostridium thermosuccinogenes.</title>
        <authorList>
            <person name="Koendjbiharie J.G."/>
            <person name="van Kranenburg R."/>
        </authorList>
    </citation>
    <scope>NUCLEOTIDE SEQUENCE [LARGE SCALE GENOMIC DNA]</scope>
    <source>
        <strain evidence="3 4">DSM 5806</strain>
    </source>
</reference>
<comment type="similarity">
    <text evidence="1">Belongs to the metallophosphoesterase superfamily. YfcE family.</text>
</comment>
<dbReference type="InterPro" id="IPR029052">
    <property type="entry name" value="Metallo-depent_PP-like"/>
</dbReference>
<dbReference type="KEGG" id="cthd:CDO33_12965"/>
<gene>
    <name evidence="3" type="ORF">CDQ84_17770</name>
</gene>
<evidence type="ECO:0000259" key="2">
    <source>
        <dbReference type="Pfam" id="PF12850"/>
    </source>
</evidence>
<organism evidence="3 4">
    <name type="scientific">Clostridium thermosuccinogenes</name>
    <dbReference type="NCBI Taxonomy" id="84032"/>
    <lineage>
        <taxon>Bacteria</taxon>
        <taxon>Bacillati</taxon>
        <taxon>Bacillota</taxon>
        <taxon>Clostridia</taxon>
        <taxon>Eubacteriales</taxon>
        <taxon>Clostridiaceae</taxon>
        <taxon>Clostridium</taxon>
    </lineage>
</organism>
<dbReference type="InterPro" id="IPR050126">
    <property type="entry name" value="Ap4A_hydrolase"/>
</dbReference>
<evidence type="ECO:0000256" key="1">
    <source>
        <dbReference type="ARBA" id="ARBA00008950"/>
    </source>
</evidence>
<dbReference type="InterPro" id="IPR024654">
    <property type="entry name" value="Calcineurin-like_PHP_lpxH"/>
</dbReference>
<feature type="domain" description="Calcineurin-like phosphoesterase" evidence="2">
    <location>
        <begin position="1"/>
        <end position="129"/>
    </location>
</feature>
<dbReference type="GO" id="GO:0005737">
    <property type="term" value="C:cytoplasm"/>
    <property type="evidence" value="ECO:0007669"/>
    <property type="project" value="TreeGrafter"/>
</dbReference>
<dbReference type="SUPFAM" id="SSF56300">
    <property type="entry name" value="Metallo-dependent phosphatases"/>
    <property type="match status" value="1"/>
</dbReference>
<dbReference type="CDD" id="cd00838">
    <property type="entry name" value="MPP_superfamily"/>
    <property type="match status" value="1"/>
</dbReference>
<dbReference type="RefSeq" id="WP_103083082.1">
    <property type="nucleotide sequence ID" value="NZ_CP021850.1"/>
</dbReference>
<sequence>MRVGVISDVHNNVVALNAVLEKFHTEGCEQVICCGDIIGIGPYPEETVQRIMQIPDIIAVRGNHERYLLEGMPTQAPNEEDMGYEEMEHHKWEHSLLSNESVQFLKGLPYRKDFALGGFHFAVMHYCMDSSTNRYINFNAK</sequence>
<keyword evidence="4" id="KW-1185">Reference proteome</keyword>
<dbReference type="Pfam" id="PF12850">
    <property type="entry name" value="Metallophos_2"/>
    <property type="match status" value="1"/>
</dbReference>
<evidence type="ECO:0000313" key="3">
    <source>
        <dbReference type="EMBL" id="PNT95079.1"/>
    </source>
</evidence>
<dbReference type="OrthoDB" id="9800565at2"/>
<dbReference type="GO" id="GO:0016791">
    <property type="term" value="F:phosphatase activity"/>
    <property type="evidence" value="ECO:0007669"/>
    <property type="project" value="TreeGrafter"/>
</dbReference>
<dbReference type="PANTHER" id="PTHR42850">
    <property type="entry name" value="METALLOPHOSPHOESTERASE"/>
    <property type="match status" value="1"/>
</dbReference>
<comment type="caution">
    <text evidence="3">The sequence shown here is derived from an EMBL/GenBank/DDBJ whole genome shotgun (WGS) entry which is preliminary data.</text>
</comment>
<evidence type="ECO:0000313" key="4">
    <source>
        <dbReference type="Proteomes" id="UP000236151"/>
    </source>
</evidence>
<proteinExistence type="inferred from homology"/>
<accession>A0A2K2F745</accession>
<protein>
    <recommendedName>
        <fullName evidence="2">Calcineurin-like phosphoesterase domain-containing protein</fullName>
    </recommendedName>
</protein>
<dbReference type="Gene3D" id="3.60.21.10">
    <property type="match status" value="1"/>
</dbReference>
<dbReference type="Proteomes" id="UP000236151">
    <property type="component" value="Unassembled WGS sequence"/>
</dbReference>
<dbReference type="PANTHER" id="PTHR42850:SF2">
    <property type="entry name" value="BLL5683 PROTEIN"/>
    <property type="match status" value="1"/>
</dbReference>
<dbReference type="AlphaFoldDB" id="A0A2K2F745"/>
<name>A0A2K2F745_9CLOT</name>
<dbReference type="EMBL" id="NIOJ01000077">
    <property type="protein sequence ID" value="PNT95079.1"/>
    <property type="molecule type" value="Genomic_DNA"/>
</dbReference>